<sequence length="113" mass="11876">MTLRKPKTHTDAIPPLLDAGPPHVSQRPVENLGLSKMLAHPPPPPSSPSGDHRDLGEQGSRAVLAVRPSGQRVRHADGPARLVGGAASAPERGREQGARTVLAVKLGIPLLYN</sequence>
<evidence type="ECO:0000256" key="1">
    <source>
        <dbReference type="SAM" id="MobiDB-lite"/>
    </source>
</evidence>
<dbReference type="EMBL" id="JAFNEN010000033">
    <property type="protein sequence ID" value="KAG8199015.1"/>
    <property type="molecule type" value="Genomic_DNA"/>
</dbReference>
<protein>
    <submittedName>
        <fullName evidence="2">Uncharacterized protein</fullName>
    </submittedName>
</protein>
<evidence type="ECO:0000313" key="2">
    <source>
        <dbReference type="EMBL" id="KAG8199015.1"/>
    </source>
</evidence>
<organism evidence="2 3">
    <name type="scientific">Oedothorax gibbosus</name>
    <dbReference type="NCBI Taxonomy" id="931172"/>
    <lineage>
        <taxon>Eukaryota</taxon>
        <taxon>Metazoa</taxon>
        <taxon>Ecdysozoa</taxon>
        <taxon>Arthropoda</taxon>
        <taxon>Chelicerata</taxon>
        <taxon>Arachnida</taxon>
        <taxon>Araneae</taxon>
        <taxon>Araneomorphae</taxon>
        <taxon>Entelegynae</taxon>
        <taxon>Araneoidea</taxon>
        <taxon>Linyphiidae</taxon>
        <taxon>Erigoninae</taxon>
        <taxon>Oedothorax</taxon>
    </lineage>
</organism>
<dbReference type="AlphaFoldDB" id="A0AAV6VR93"/>
<gene>
    <name evidence="2" type="ORF">JTE90_001810</name>
</gene>
<reference evidence="2 3" key="1">
    <citation type="journal article" date="2022" name="Nat. Ecol. Evol.">
        <title>A masculinizing supergene underlies an exaggerated male reproductive morph in a spider.</title>
        <authorList>
            <person name="Hendrickx F."/>
            <person name="De Corte Z."/>
            <person name="Sonet G."/>
            <person name="Van Belleghem S.M."/>
            <person name="Kostlbacher S."/>
            <person name="Vangestel C."/>
        </authorList>
    </citation>
    <scope>NUCLEOTIDE SEQUENCE [LARGE SCALE GENOMIC DNA]</scope>
    <source>
        <strain evidence="2">W744_W776</strain>
    </source>
</reference>
<feature type="region of interest" description="Disordered" evidence="1">
    <location>
        <begin position="1"/>
        <end position="97"/>
    </location>
</feature>
<evidence type="ECO:0000313" key="3">
    <source>
        <dbReference type="Proteomes" id="UP000827092"/>
    </source>
</evidence>
<name>A0AAV6VR93_9ARAC</name>
<accession>A0AAV6VR93</accession>
<proteinExistence type="predicted"/>
<keyword evidence="3" id="KW-1185">Reference proteome</keyword>
<comment type="caution">
    <text evidence="2">The sequence shown here is derived from an EMBL/GenBank/DDBJ whole genome shotgun (WGS) entry which is preliminary data.</text>
</comment>
<dbReference type="Proteomes" id="UP000827092">
    <property type="component" value="Unassembled WGS sequence"/>
</dbReference>